<evidence type="ECO:0000313" key="2">
    <source>
        <dbReference type="EMBL" id="PIZ47340.1"/>
    </source>
</evidence>
<name>A0A2M7TKR5_9BACT</name>
<sequence>MKSFFKKIVNFRFSWLILLIFIALPTFWRLLGPGYFPMHDDLQVGRLYQMDLCFRDGQIPCRWVPDMGFGYGYPLFNYYPPLPYYVGEIFHLLGFSYLNSVKILFILGLFFSGFFAYLLGKELWGKYGGMVTAVFYLYAPYHAVDVYVRGALNEFWGLALFPAVFWAVYKLIKEKKKIFIAALAFFLALLLLSHNLMAFFILPFLIAFALFLICYSKNKVLPKAGSYLKQKKKIIWWLFLAGLWGLALAAFFTLPVLFERNFVHVETMFIGYFNYLAHFATVSQLFFSRFWGYGASVWGTDDGLSFAIGQVHWLLAVIVLLVFLWFSLRKKKKEIWLLSLFFVFFLVTAFLAHQRSSFIWSALSILANMQFPWRFVGLSGFFASLMVGSLFLLIKNKKKALLLAGLLIVVVVGFNFSFFRPEKILKIADSEKLFSANGWYKLQTDAIFDYLPIDAPLPPATPAPDQPYFVKSEGGQIKNFQKGTDWQKFEVDLPLESLIQFPLYDFPGWQVLANGQPVEINQQNELGLITIRLKEGYYQIEAKLRDTPVRKVGNYLSLMAWLGMMGFVIKYKHGRADKRTRN</sequence>
<feature type="transmembrane region" description="Helical" evidence="1">
    <location>
        <begin position="269"/>
        <end position="287"/>
    </location>
</feature>
<feature type="transmembrane region" description="Helical" evidence="1">
    <location>
        <begin position="307"/>
        <end position="328"/>
    </location>
</feature>
<organism evidence="2 3">
    <name type="scientific">Candidatus Woesebacteria bacterium CG_4_10_14_0_2_um_filter_39_14</name>
    <dbReference type="NCBI Taxonomy" id="1975054"/>
    <lineage>
        <taxon>Bacteria</taxon>
        <taxon>Candidatus Woeseibacteriota</taxon>
    </lineage>
</organism>
<feature type="transmembrane region" description="Helical" evidence="1">
    <location>
        <begin position="234"/>
        <end position="257"/>
    </location>
</feature>
<keyword evidence="1" id="KW-0812">Transmembrane</keyword>
<proteinExistence type="predicted"/>
<feature type="transmembrane region" description="Helical" evidence="1">
    <location>
        <begin position="335"/>
        <end position="353"/>
    </location>
</feature>
<evidence type="ECO:0000256" key="1">
    <source>
        <dbReference type="SAM" id="Phobius"/>
    </source>
</evidence>
<dbReference type="EMBL" id="PFNO01000177">
    <property type="protein sequence ID" value="PIZ47340.1"/>
    <property type="molecule type" value="Genomic_DNA"/>
</dbReference>
<reference evidence="3" key="1">
    <citation type="submission" date="2017-09" db="EMBL/GenBank/DDBJ databases">
        <title>Depth-based differentiation of microbial function through sediment-hosted aquifers and enrichment of novel symbionts in the deep terrestrial subsurface.</title>
        <authorList>
            <person name="Probst A.J."/>
            <person name="Ladd B."/>
            <person name="Jarett J.K."/>
            <person name="Geller-Mcgrath D.E."/>
            <person name="Sieber C.M.K."/>
            <person name="Emerson J.B."/>
            <person name="Anantharaman K."/>
            <person name="Thomas B.C."/>
            <person name="Malmstrom R."/>
            <person name="Stieglmeier M."/>
            <person name="Klingl A."/>
            <person name="Woyke T."/>
            <person name="Ryan C.M."/>
            <person name="Banfield J.F."/>
        </authorList>
    </citation>
    <scope>NUCLEOTIDE SEQUENCE [LARGE SCALE GENOMIC DNA]</scope>
</reference>
<feature type="transmembrane region" description="Helical" evidence="1">
    <location>
        <begin position="400"/>
        <end position="419"/>
    </location>
</feature>
<evidence type="ECO:0000313" key="3">
    <source>
        <dbReference type="Proteomes" id="UP000229753"/>
    </source>
</evidence>
<feature type="transmembrane region" description="Helical" evidence="1">
    <location>
        <begin position="103"/>
        <end position="120"/>
    </location>
</feature>
<feature type="transmembrane region" description="Helical" evidence="1">
    <location>
        <begin position="12"/>
        <end position="31"/>
    </location>
</feature>
<comment type="caution">
    <text evidence="2">The sequence shown here is derived from an EMBL/GenBank/DDBJ whole genome shotgun (WGS) entry which is preliminary data.</text>
</comment>
<feature type="transmembrane region" description="Helical" evidence="1">
    <location>
        <begin position="373"/>
        <end position="393"/>
    </location>
</feature>
<feature type="transmembrane region" description="Helical" evidence="1">
    <location>
        <begin position="184"/>
        <end position="214"/>
    </location>
</feature>
<dbReference type="Proteomes" id="UP000229753">
    <property type="component" value="Unassembled WGS sequence"/>
</dbReference>
<accession>A0A2M7TKR5</accession>
<dbReference type="AlphaFoldDB" id="A0A2M7TKR5"/>
<feature type="transmembrane region" description="Helical" evidence="1">
    <location>
        <begin position="552"/>
        <end position="571"/>
    </location>
</feature>
<keyword evidence="1" id="KW-1133">Transmembrane helix</keyword>
<protein>
    <submittedName>
        <fullName evidence="2">Uncharacterized protein</fullName>
    </submittedName>
</protein>
<keyword evidence="1" id="KW-0472">Membrane</keyword>
<feature type="transmembrane region" description="Helical" evidence="1">
    <location>
        <begin position="155"/>
        <end position="172"/>
    </location>
</feature>
<gene>
    <name evidence="2" type="ORF">COY29_05255</name>
</gene>